<sequence length="56" mass="6390">MSAAEQHSIVTPSPDDHEQESHRGAENKPNIPASWELTPEQRAFIDLFTEDDEQEQ</sequence>
<evidence type="ECO:0000256" key="1">
    <source>
        <dbReference type="SAM" id="MobiDB-lite"/>
    </source>
</evidence>
<evidence type="ECO:0000313" key="3">
    <source>
        <dbReference type="Proteomes" id="UP001139290"/>
    </source>
</evidence>
<feature type="region of interest" description="Disordered" evidence="1">
    <location>
        <begin position="1"/>
        <end position="38"/>
    </location>
</feature>
<organism evidence="2 3">
    <name type="scientific">Citrobacter meridianamericanus</name>
    <dbReference type="NCBI Taxonomy" id="2894201"/>
    <lineage>
        <taxon>Bacteria</taxon>
        <taxon>Pseudomonadati</taxon>
        <taxon>Pseudomonadota</taxon>
        <taxon>Gammaproteobacteria</taxon>
        <taxon>Enterobacterales</taxon>
        <taxon>Enterobacteriaceae</taxon>
        <taxon>Citrobacter</taxon>
    </lineage>
</organism>
<dbReference type="EMBL" id="JAJJVQ010000008">
    <property type="protein sequence ID" value="MCO5783820.1"/>
    <property type="molecule type" value="Genomic_DNA"/>
</dbReference>
<keyword evidence="3" id="KW-1185">Reference proteome</keyword>
<protein>
    <submittedName>
        <fullName evidence="2">Uncharacterized protein</fullName>
    </submittedName>
</protein>
<evidence type="ECO:0000313" key="2">
    <source>
        <dbReference type="EMBL" id="MCO5783820.1"/>
    </source>
</evidence>
<feature type="compositionally biased region" description="Basic and acidic residues" evidence="1">
    <location>
        <begin position="14"/>
        <end position="26"/>
    </location>
</feature>
<comment type="caution">
    <text evidence="2">The sequence shown here is derived from an EMBL/GenBank/DDBJ whole genome shotgun (WGS) entry which is preliminary data.</text>
</comment>
<dbReference type="Proteomes" id="UP001139290">
    <property type="component" value="Unassembled WGS sequence"/>
</dbReference>
<gene>
    <name evidence="2" type="ORF">LOD26_21235</name>
</gene>
<reference evidence="2" key="1">
    <citation type="submission" date="2021-11" db="EMBL/GenBank/DDBJ databases">
        <title>Citrobacter meridianamericanus sp. nov. isolated from soil.</title>
        <authorList>
            <person name="Furlan J.P.R."/>
            <person name="Stehling E.G."/>
        </authorList>
    </citation>
    <scope>NUCLEOTIDE SEQUENCE</scope>
    <source>
        <strain evidence="2">BR102</strain>
    </source>
</reference>
<name>A0ABT1BD67_9ENTR</name>
<dbReference type="RefSeq" id="WP_187252339.1">
    <property type="nucleotide sequence ID" value="NZ_CP101036.1"/>
</dbReference>
<proteinExistence type="predicted"/>
<accession>A0ABT1BD67</accession>